<comment type="caution">
    <text evidence="1">The sequence shown here is derived from an EMBL/GenBank/DDBJ whole genome shotgun (WGS) entry which is preliminary data.</text>
</comment>
<protein>
    <submittedName>
        <fullName evidence="1">Uncharacterized protein</fullName>
    </submittedName>
</protein>
<accession>A0AAD4W1Q9</accession>
<dbReference type="Proteomes" id="UP001054821">
    <property type="component" value="Chromosome 4"/>
</dbReference>
<dbReference type="AlphaFoldDB" id="A0AAD4W1Q9"/>
<organism evidence="1 2">
    <name type="scientific">Prunus dulcis</name>
    <name type="common">Almond</name>
    <name type="synonym">Amygdalus dulcis</name>
    <dbReference type="NCBI Taxonomy" id="3755"/>
    <lineage>
        <taxon>Eukaryota</taxon>
        <taxon>Viridiplantae</taxon>
        <taxon>Streptophyta</taxon>
        <taxon>Embryophyta</taxon>
        <taxon>Tracheophyta</taxon>
        <taxon>Spermatophyta</taxon>
        <taxon>Magnoliopsida</taxon>
        <taxon>eudicotyledons</taxon>
        <taxon>Gunneridae</taxon>
        <taxon>Pentapetalae</taxon>
        <taxon>rosids</taxon>
        <taxon>fabids</taxon>
        <taxon>Rosales</taxon>
        <taxon>Rosaceae</taxon>
        <taxon>Amygdaloideae</taxon>
        <taxon>Amygdaleae</taxon>
        <taxon>Prunus</taxon>
    </lineage>
</organism>
<gene>
    <name evidence="1" type="ORF">L3X38_024109</name>
</gene>
<keyword evidence="2" id="KW-1185">Reference proteome</keyword>
<proteinExistence type="predicted"/>
<evidence type="ECO:0000313" key="1">
    <source>
        <dbReference type="EMBL" id="KAI5333976.1"/>
    </source>
</evidence>
<dbReference type="EMBL" id="JAJFAZ020000004">
    <property type="protein sequence ID" value="KAI5333976.1"/>
    <property type="molecule type" value="Genomic_DNA"/>
</dbReference>
<reference evidence="1 2" key="1">
    <citation type="journal article" date="2022" name="G3 (Bethesda)">
        <title>Whole-genome sequence and methylome profiling of the almond [Prunus dulcis (Mill.) D.A. Webb] cultivar 'Nonpareil'.</title>
        <authorList>
            <person name="D'Amico-Willman K.M."/>
            <person name="Ouma W.Z."/>
            <person name="Meulia T."/>
            <person name="Sideli G.M."/>
            <person name="Gradziel T.M."/>
            <person name="Fresnedo-Ramirez J."/>
        </authorList>
    </citation>
    <scope>NUCLEOTIDE SEQUENCE [LARGE SCALE GENOMIC DNA]</scope>
    <source>
        <strain evidence="1">Clone GOH B32 T37-40</strain>
    </source>
</reference>
<name>A0AAD4W1Q9_PRUDU</name>
<sequence length="73" mass="8887">MLFVFSIRKLDPWARKITENIQEGPKPHRKRKKQGVHQFCFTKHFAPLLEQIAKLEEALFNIQFEQHWLRGWD</sequence>
<evidence type="ECO:0000313" key="2">
    <source>
        <dbReference type="Proteomes" id="UP001054821"/>
    </source>
</evidence>